<feature type="compositionally biased region" description="Basic and acidic residues" evidence="1">
    <location>
        <begin position="555"/>
        <end position="565"/>
    </location>
</feature>
<feature type="non-terminal residue" evidence="3">
    <location>
        <position position="1111"/>
    </location>
</feature>
<feature type="compositionally biased region" description="Low complexity" evidence="1">
    <location>
        <begin position="1025"/>
        <end position="1037"/>
    </location>
</feature>
<feature type="region of interest" description="Disordered" evidence="1">
    <location>
        <begin position="160"/>
        <end position="209"/>
    </location>
</feature>
<feature type="compositionally biased region" description="Polar residues" evidence="1">
    <location>
        <begin position="591"/>
        <end position="619"/>
    </location>
</feature>
<protein>
    <submittedName>
        <fullName evidence="3">LsmAD domain-containing protein</fullName>
    </submittedName>
</protein>
<feature type="compositionally biased region" description="Polar residues" evidence="1">
    <location>
        <begin position="1"/>
        <end position="14"/>
    </location>
</feature>
<feature type="domain" description="LsmAD" evidence="2">
    <location>
        <begin position="220"/>
        <end position="296"/>
    </location>
</feature>
<dbReference type="InterPro" id="IPR009604">
    <property type="entry name" value="LsmAD_domain"/>
</dbReference>
<dbReference type="PANTHER" id="PTHR12854">
    <property type="entry name" value="ATAXIN 2-RELATED"/>
    <property type="match status" value="1"/>
</dbReference>
<feature type="compositionally biased region" description="Polar residues" evidence="1">
    <location>
        <begin position="332"/>
        <end position="346"/>
    </location>
</feature>
<keyword evidence="4" id="KW-1185">Reference proteome</keyword>
<dbReference type="EMBL" id="SDAQ01000004">
    <property type="protein sequence ID" value="KAI3558259.1"/>
    <property type="molecule type" value="Genomic_DNA"/>
</dbReference>
<evidence type="ECO:0000313" key="3">
    <source>
        <dbReference type="EMBL" id="KAI3558259.1"/>
    </source>
</evidence>
<dbReference type="GO" id="GO:0010494">
    <property type="term" value="C:cytoplasmic stress granule"/>
    <property type="evidence" value="ECO:0007669"/>
    <property type="project" value="TreeGrafter"/>
</dbReference>
<feature type="region of interest" description="Disordered" evidence="1">
    <location>
        <begin position="761"/>
        <end position="795"/>
    </location>
</feature>
<name>A0A9Q0B943_9PEZI</name>
<feature type="compositionally biased region" description="Polar residues" evidence="1">
    <location>
        <begin position="727"/>
        <end position="737"/>
    </location>
</feature>
<dbReference type="GO" id="GO:0034063">
    <property type="term" value="P:stress granule assembly"/>
    <property type="evidence" value="ECO:0007669"/>
    <property type="project" value="TreeGrafter"/>
</dbReference>
<feature type="region of interest" description="Disordered" evidence="1">
    <location>
        <begin position="135"/>
        <end position="154"/>
    </location>
</feature>
<evidence type="ECO:0000256" key="1">
    <source>
        <dbReference type="SAM" id="MobiDB-lite"/>
    </source>
</evidence>
<gene>
    <name evidence="3" type="ORF">CABS02_01406</name>
</gene>
<feature type="compositionally biased region" description="Polar residues" evidence="1">
    <location>
        <begin position="356"/>
        <end position="365"/>
    </location>
</feature>
<dbReference type="Proteomes" id="UP001056436">
    <property type="component" value="Unassembled WGS sequence"/>
</dbReference>
<dbReference type="AlphaFoldDB" id="A0A9Q0B943"/>
<feature type="compositionally biased region" description="Low complexity" evidence="1">
    <location>
        <begin position="144"/>
        <end position="154"/>
    </location>
</feature>
<dbReference type="GO" id="GO:0003729">
    <property type="term" value="F:mRNA binding"/>
    <property type="evidence" value="ECO:0007669"/>
    <property type="project" value="TreeGrafter"/>
</dbReference>
<sequence>LTSPHLNLHTQSQLPPRPRPFYAHDRRRSLVPASSPPQPSAPSCPIATQIEQFLLDKDHIWGRLSFLSPFCWAYSALFAGPLDQVNLLRTVGPAAASLSEHLDDQGSTTTARFSNPTNRYILRFPSQAHGCKMVAPKKPQSEINNGNKSNNMSYNKRDSAMGGARSGFRTDTAISNNRPGTERTLQPWVPDSNDGIDGSLEKPSGSGGAWDQFAENERLFGLKTDYDENIYTTTIDKSHPQYRDRMAAAERKAREIERSLATTAHVAEERVMDYVTGGGDDKGGDEEDKYSGVRRQDFPPLSSRENKYTPPAKRAPASNATVVGAPIDPAIISSQLRAPAKKQTTVKPEDAKLLSQLVNKGSATQGAEAPKAADPKPAAPATKTAPKQEPTKPAETKPAETKPAETKPAETKPAETKQTVAAKPGDAKAAEKSATQARPSAATSRTISPQVIEGTPGAPSATSTVERDLLKSFRTFASQQRQNAEKVRSSKAKADKEVKLTELKKFADTFKLSTPVPTDLISIIAKDPDKQKEIQAKALQNAEDVARTKTTPTLKGKDASSKEGAAKPPADAPAAQAAVETRNATRPAPANTISPSNVPNRHPNARQSYASPQYHAQTYRNDRSGQHMAQQNRQPLAQRLRHVEQQKMSAPPNQHPGGPDMRMPPTGPANNTEAFRRAGGVPSHLGGKLNPNSHEFRPNPFATSFNPNGHPSAGSSPRSAAANNAPETASTPASTGQLIRRKTKAVDVKKCYILAHVKTFTPPQGRNWDDNDGLRPSYDTPPTWRQPSDNEKSDSTMLMTSKEFLERQSFAVSSIATPNHTHVVPSVAHQHQLPFHLQQPAHGMGPRQSPHMPPMPIQNQHGHVPHTPYQNMDDHRMMHSNSAQSFASPRMAQVPITYNTPAMTSAGQVPYNQPMMQPYGGPATPQMGGYRNFSQNHQYVPQQPGGPMGAPMMPQFINPQGMVPAPGQMPMYAGNHQFMPPNGAPPQPIPGANGYPSPGRPSAPMMVHQGSQQGQPVYGMSPNVQYQQPAYTPQQPGGQVGNVRGYNSPGPQHFGTSPSQMHQYGAQHRSGSNNYGGKPYNNHGQHQGPQQVPSAPANGPGHAPGATEEAK</sequence>
<feature type="compositionally biased region" description="Low complexity" evidence="1">
    <location>
        <begin position="367"/>
        <end position="388"/>
    </location>
</feature>
<reference evidence="3" key="1">
    <citation type="submission" date="2019-01" db="EMBL/GenBank/DDBJ databases">
        <title>Colletotrichum abscissum LGMF1257.</title>
        <authorList>
            <person name="Baroncelli R."/>
        </authorList>
    </citation>
    <scope>NUCLEOTIDE SEQUENCE</scope>
    <source>
        <strain evidence="3">Ca142</strain>
    </source>
</reference>
<organism evidence="3 4">
    <name type="scientific">Colletotrichum abscissum</name>
    <dbReference type="NCBI Taxonomy" id="1671311"/>
    <lineage>
        <taxon>Eukaryota</taxon>
        <taxon>Fungi</taxon>
        <taxon>Dikarya</taxon>
        <taxon>Ascomycota</taxon>
        <taxon>Pezizomycotina</taxon>
        <taxon>Sordariomycetes</taxon>
        <taxon>Hypocreomycetidae</taxon>
        <taxon>Glomerellales</taxon>
        <taxon>Glomerellaceae</taxon>
        <taxon>Colletotrichum</taxon>
        <taxon>Colletotrichum acutatum species complex</taxon>
    </lineage>
</organism>
<feature type="compositionally biased region" description="Low complexity" evidence="1">
    <location>
        <begin position="1093"/>
        <end position="1111"/>
    </location>
</feature>
<proteinExistence type="predicted"/>
<dbReference type="OrthoDB" id="2275718at2759"/>
<feature type="region of interest" description="Disordered" evidence="1">
    <location>
        <begin position="273"/>
        <end position="464"/>
    </location>
</feature>
<feature type="region of interest" description="Disordered" evidence="1">
    <location>
        <begin position="981"/>
        <end position="1111"/>
    </location>
</feature>
<feature type="region of interest" description="Disordered" evidence="1">
    <location>
        <begin position="1"/>
        <end position="22"/>
    </location>
</feature>
<feature type="region of interest" description="Disordered" evidence="1">
    <location>
        <begin position="535"/>
        <end position="741"/>
    </location>
</feature>
<dbReference type="PANTHER" id="PTHR12854:SF7">
    <property type="entry name" value="ATAXIN-2 HOMOLOG"/>
    <property type="match status" value="1"/>
</dbReference>
<dbReference type="InterPro" id="IPR045117">
    <property type="entry name" value="ATXN2-like"/>
</dbReference>
<evidence type="ECO:0000313" key="4">
    <source>
        <dbReference type="Proteomes" id="UP001056436"/>
    </source>
</evidence>
<feature type="compositionally biased region" description="Polar residues" evidence="1">
    <location>
        <begin position="1082"/>
        <end position="1092"/>
    </location>
</feature>
<feature type="compositionally biased region" description="Basic and acidic residues" evidence="1">
    <location>
        <begin position="389"/>
        <end position="415"/>
    </location>
</feature>
<comment type="caution">
    <text evidence="3">The sequence shown here is derived from an EMBL/GenBank/DDBJ whole genome shotgun (WGS) entry which is preliminary data.</text>
</comment>
<feature type="compositionally biased region" description="Low complexity" evidence="1">
    <location>
        <begin position="566"/>
        <end position="578"/>
    </location>
</feature>
<accession>A0A9Q0B943</accession>
<dbReference type="SMART" id="SM01272">
    <property type="entry name" value="LsmAD"/>
    <property type="match status" value="1"/>
</dbReference>
<evidence type="ECO:0000259" key="2">
    <source>
        <dbReference type="SMART" id="SM01272"/>
    </source>
</evidence>
<feature type="compositionally biased region" description="Polar residues" evidence="1">
    <location>
        <begin position="433"/>
        <end position="449"/>
    </location>
</feature>
<dbReference type="Pfam" id="PF06741">
    <property type="entry name" value="LsmAD"/>
    <property type="match status" value="1"/>
</dbReference>
<feature type="compositionally biased region" description="Low complexity" evidence="1">
    <location>
        <begin position="711"/>
        <end position="726"/>
    </location>
</feature>